<dbReference type="InterPro" id="IPR000182">
    <property type="entry name" value="GNAT_dom"/>
</dbReference>
<organism evidence="2 3">
    <name type="scientific">Actinacidiphila oryziradicis</name>
    <dbReference type="NCBI Taxonomy" id="2571141"/>
    <lineage>
        <taxon>Bacteria</taxon>
        <taxon>Bacillati</taxon>
        <taxon>Actinomycetota</taxon>
        <taxon>Actinomycetes</taxon>
        <taxon>Kitasatosporales</taxon>
        <taxon>Streptomycetaceae</taxon>
        <taxon>Actinacidiphila</taxon>
    </lineage>
</organism>
<dbReference type="InterPro" id="IPR016181">
    <property type="entry name" value="Acyl_CoA_acyltransferase"/>
</dbReference>
<sequence length="170" mass="18588">MDATELISVRLRRATAADVPALVHLRVLMLDAMGVQTGGPDSAWRRAAELWFTERLRHPEEFAAFVVDDPELGVVSSAVGMCDRHAPSPANVSGVHGHVFNVSTDPQCRRLGHARACLDALLTWFRDETRVRVVNLNATQGGAGLYRALGFEAPRHPALQLRMTSGPNDQ</sequence>
<keyword evidence="3" id="KW-1185">Reference proteome</keyword>
<dbReference type="CDD" id="cd04301">
    <property type="entry name" value="NAT_SF"/>
    <property type="match status" value="1"/>
</dbReference>
<dbReference type="PROSITE" id="PS51186">
    <property type="entry name" value="GNAT"/>
    <property type="match status" value="1"/>
</dbReference>
<feature type="domain" description="N-acetyltransferase" evidence="1">
    <location>
        <begin position="9"/>
        <end position="168"/>
    </location>
</feature>
<evidence type="ECO:0000313" key="3">
    <source>
        <dbReference type="Proteomes" id="UP000305778"/>
    </source>
</evidence>
<accession>A0A4U0SEX2</accession>
<keyword evidence="2" id="KW-0808">Transferase</keyword>
<comment type="caution">
    <text evidence="2">The sequence shown here is derived from an EMBL/GenBank/DDBJ whole genome shotgun (WGS) entry which is preliminary data.</text>
</comment>
<name>A0A4U0SEX2_9ACTN</name>
<dbReference type="Proteomes" id="UP000305778">
    <property type="component" value="Unassembled WGS sequence"/>
</dbReference>
<proteinExistence type="predicted"/>
<dbReference type="Gene3D" id="3.40.630.30">
    <property type="match status" value="1"/>
</dbReference>
<gene>
    <name evidence="2" type="ORF">FCI23_30385</name>
</gene>
<dbReference type="GO" id="GO:0016747">
    <property type="term" value="F:acyltransferase activity, transferring groups other than amino-acyl groups"/>
    <property type="evidence" value="ECO:0007669"/>
    <property type="project" value="InterPro"/>
</dbReference>
<dbReference type="AlphaFoldDB" id="A0A4U0SEX2"/>
<evidence type="ECO:0000313" key="2">
    <source>
        <dbReference type="EMBL" id="TKA06717.1"/>
    </source>
</evidence>
<dbReference type="OrthoDB" id="1706016at2"/>
<evidence type="ECO:0000259" key="1">
    <source>
        <dbReference type="PROSITE" id="PS51186"/>
    </source>
</evidence>
<reference evidence="2 3" key="1">
    <citation type="submission" date="2019-04" db="EMBL/GenBank/DDBJ databases">
        <title>Streptomyces oryziradicis sp. nov., a novel actinomycete isolated from rhizosphere soil of rice (Oryza sativa L.).</title>
        <authorList>
            <person name="Li C."/>
        </authorList>
    </citation>
    <scope>NUCLEOTIDE SEQUENCE [LARGE SCALE GENOMIC DNA]</scope>
    <source>
        <strain evidence="2 3">NEAU-C40</strain>
    </source>
</reference>
<dbReference type="SUPFAM" id="SSF55729">
    <property type="entry name" value="Acyl-CoA N-acyltransferases (Nat)"/>
    <property type="match status" value="1"/>
</dbReference>
<dbReference type="EMBL" id="SUMC01000035">
    <property type="protein sequence ID" value="TKA06717.1"/>
    <property type="molecule type" value="Genomic_DNA"/>
</dbReference>
<dbReference type="Pfam" id="PF00583">
    <property type="entry name" value="Acetyltransf_1"/>
    <property type="match status" value="1"/>
</dbReference>
<protein>
    <submittedName>
        <fullName evidence="2">GNAT family N-acetyltransferase</fullName>
    </submittedName>
</protein>